<proteinExistence type="inferred from homology"/>
<keyword evidence="3" id="KW-0479">Metal-binding</keyword>
<evidence type="ECO:0000256" key="7">
    <source>
        <dbReference type="SAM" id="Phobius"/>
    </source>
</evidence>
<dbReference type="PANTHER" id="PTHR23292:SF6">
    <property type="entry name" value="FI16602P1-RELATED"/>
    <property type="match status" value="1"/>
</dbReference>
<dbReference type="GO" id="GO:0016020">
    <property type="term" value="C:membrane"/>
    <property type="evidence" value="ECO:0007669"/>
    <property type="project" value="UniProtKB-SubCell"/>
</dbReference>
<dbReference type="PROSITE" id="PS51837">
    <property type="entry name" value="LITAF"/>
    <property type="match status" value="1"/>
</dbReference>
<sequence length="196" mass="20647">MELHNQNDGPPPAYSNPPAGGSAPEIAVIEAATEPQHTVNQGSEKIALVSPDAAIQTASTDVAATSPPADELTKTIPGQPVPQVTPLEKLNDQPALIDCPFCQYRAMTRVNEEDSSQTSIAALFCCIFCGIIGACIPYICKWAQDFHHFCTHCNAKVAIRSNEGPVQVLRPTPVSVPSAYPAAPPKVAQPVPVKGG</sequence>
<keyword evidence="4" id="KW-0862">Zinc</keyword>
<dbReference type="Proteomes" id="UP001201262">
    <property type="component" value="Unassembled WGS sequence"/>
</dbReference>
<evidence type="ECO:0000313" key="10">
    <source>
        <dbReference type="Proteomes" id="UP001201262"/>
    </source>
</evidence>
<evidence type="ECO:0000259" key="8">
    <source>
        <dbReference type="PROSITE" id="PS51837"/>
    </source>
</evidence>
<comment type="subcellular location">
    <subcellularLocation>
        <location evidence="1">Membrane</location>
        <topology evidence="1">Peripheral membrane protein</topology>
    </subcellularLocation>
</comment>
<dbReference type="PANTHER" id="PTHR23292">
    <property type="entry name" value="LIPOPOLYSACCHARIDE-INDUCED TUMOR NECROSIS FACTOR-ALPHA FACTOR"/>
    <property type="match status" value="1"/>
</dbReference>
<feature type="region of interest" description="Disordered" evidence="6">
    <location>
        <begin position="1"/>
        <end position="25"/>
    </location>
</feature>
<dbReference type="AlphaFoldDB" id="A0AAD4Q2H3"/>
<dbReference type="RefSeq" id="XP_046074138.1">
    <property type="nucleotide sequence ID" value="XM_046220095.1"/>
</dbReference>
<dbReference type="InterPro" id="IPR006629">
    <property type="entry name" value="LITAF"/>
</dbReference>
<keyword evidence="10" id="KW-1185">Reference proteome</keyword>
<feature type="transmembrane region" description="Helical" evidence="7">
    <location>
        <begin position="120"/>
        <end position="139"/>
    </location>
</feature>
<dbReference type="GeneID" id="70250382"/>
<evidence type="ECO:0000256" key="6">
    <source>
        <dbReference type="SAM" id="MobiDB-lite"/>
    </source>
</evidence>
<feature type="region of interest" description="Disordered" evidence="6">
    <location>
        <begin position="58"/>
        <end position="81"/>
    </location>
</feature>
<comment type="caution">
    <text evidence="9">The sequence shown here is derived from an EMBL/GenBank/DDBJ whole genome shotgun (WGS) entry which is preliminary data.</text>
</comment>
<keyword evidence="7" id="KW-0812">Transmembrane</keyword>
<evidence type="ECO:0000256" key="5">
    <source>
        <dbReference type="ARBA" id="ARBA00023136"/>
    </source>
</evidence>
<keyword evidence="7" id="KW-1133">Transmembrane helix</keyword>
<evidence type="ECO:0000313" key="9">
    <source>
        <dbReference type="EMBL" id="KAH8700432.1"/>
    </source>
</evidence>
<name>A0AAD4Q2H3_9EURO</name>
<organism evidence="9 10">
    <name type="scientific">Talaromyces proteolyticus</name>
    <dbReference type="NCBI Taxonomy" id="1131652"/>
    <lineage>
        <taxon>Eukaryota</taxon>
        <taxon>Fungi</taxon>
        <taxon>Dikarya</taxon>
        <taxon>Ascomycota</taxon>
        <taxon>Pezizomycotina</taxon>
        <taxon>Eurotiomycetes</taxon>
        <taxon>Eurotiomycetidae</taxon>
        <taxon>Eurotiales</taxon>
        <taxon>Trichocomaceae</taxon>
        <taxon>Talaromyces</taxon>
        <taxon>Talaromyces sect. Bacilispori</taxon>
    </lineage>
</organism>
<dbReference type="Pfam" id="PF10601">
    <property type="entry name" value="zf-LITAF-like"/>
    <property type="match status" value="1"/>
</dbReference>
<dbReference type="InterPro" id="IPR037519">
    <property type="entry name" value="LITAF_fam"/>
</dbReference>
<comment type="similarity">
    <text evidence="2">Belongs to the CDIP1/LITAF family.</text>
</comment>
<protein>
    <submittedName>
        <fullName evidence="9">LITAF-like zinc ribbon domain-containing protein</fullName>
    </submittedName>
</protein>
<dbReference type="EMBL" id="JAJTJA010000004">
    <property type="protein sequence ID" value="KAH8700432.1"/>
    <property type="molecule type" value="Genomic_DNA"/>
</dbReference>
<evidence type="ECO:0000256" key="3">
    <source>
        <dbReference type="ARBA" id="ARBA00022723"/>
    </source>
</evidence>
<feature type="domain" description="LITAF" evidence="8">
    <location>
        <begin position="79"/>
        <end position="162"/>
    </location>
</feature>
<dbReference type="SMART" id="SM00714">
    <property type="entry name" value="LITAF"/>
    <property type="match status" value="1"/>
</dbReference>
<accession>A0AAD4Q2H3</accession>
<dbReference type="GO" id="GO:0008270">
    <property type="term" value="F:zinc ion binding"/>
    <property type="evidence" value="ECO:0007669"/>
    <property type="project" value="TreeGrafter"/>
</dbReference>
<keyword evidence="5 7" id="KW-0472">Membrane</keyword>
<evidence type="ECO:0000256" key="2">
    <source>
        <dbReference type="ARBA" id="ARBA00005975"/>
    </source>
</evidence>
<gene>
    <name evidence="9" type="ORF">BGW36DRAFT_425256</name>
</gene>
<reference evidence="9" key="1">
    <citation type="submission" date="2021-12" db="EMBL/GenBank/DDBJ databases">
        <title>Convergent genome expansion in fungi linked to evolution of root-endophyte symbiosis.</title>
        <authorList>
            <consortium name="DOE Joint Genome Institute"/>
            <person name="Ke Y.-H."/>
            <person name="Bonito G."/>
            <person name="Liao H.-L."/>
            <person name="Looney B."/>
            <person name="Rojas-Flechas A."/>
            <person name="Nash J."/>
            <person name="Hameed K."/>
            <person name="Schadt C."/>
            <person name="Martin F."/>
            <person name="Crous P.W."/>
            <person name="Miettinen O."/>
            <person name="Magnuson J.K."/>
            <person name="Labbe J."/>
            <person name="Jacobson D."/>
            <person name="Doktycz M.J."/>
            <person name="Veneault-Fourrey C."/>
            <person name="Kuo A."/>
            <person name="Mondo S."/>
            <person name="Calhoun S."/>
            <person name="Riley R."/>
            <person name="Ohm R."/>
            <person name="LaButti K."/>
            <person name="Andreopoulos B."/>
            <person name="Pangilinan J."/>
            <person name="Nolan M."/>
            <person name="Tritt A."/>
            <person name="Clum A."/>
            <person name="Lipzen A."/>
            <person name="Daum C."/>
            <person name="Barry K."/>
            <person name="Grigoriev I.V."/>
            <person name="Vilgalys R."/>
        </authorList>
    </citation>
    <scope>NUCLEOTIDE SEQUENCE</scope>
    <source>
        <strain evidence="9">PMI_201</strain>
    </source>
</reference>
<evidence type="ECO:0000256" key="1">
    <source>
        <dbReference type="ARBA" id="ARBA00004170"/>
    </source>
</evidence>
<evidence type="ECO:0000256" key="4">
    <source>
        <dbReference type="ARBA" id="ARBA00022833"/>
    </source>
</evidence>